<dbReference type="AlphaFoldDB" id="A0A1E4SPW1"/>
<organism evidence="2 3">
    <name type="scientific">Suhomyces tanzawaensis NRRL Y-17324</name>
    <dbReference type="NCBI Taxonomy" id="984487"/>
    <lineage>
        <taxon>Eukaryota</taxon>
        <taxon>Fungi</taxon>
        <taxon>Dikarya</taxon>
        <taxon>Ascomycota</taxon>
        <taxon>Saccharomycotina</taxon>
        <taxon>Pichiomycetes</taxon>
        <taxon>Debaryomycetaceae</taxon>
        <taxon>Suhomyces</taxon>
    </lineage>
</organism>
<dbReference type="GeneID" id="30980329"/>
<evidence type="ECO:0000313" key="3">
    <source>
        <dbReference type="Proteomes" id="UP000094285"/>
    </source>
</evidence>
<dbReference type="Proteomes" id="UP000094285">
    <property type="component" value="Unassembled WGS sequence"/>
</dbReference>
<reference evidence="3" key="1">
    <citation type="submission" date="2016-05" db="EMBL/GenBank/DDBJ databases">
        <title>Comparative genomics of biotechnologically important yeasts.</title>
        <authorList>
            <consortium name="DOE Joint Genome Institute"/>
            <person name="Riley R."/>
            <person name="Haridas S."/>
            <person name="Wolfe K.H."/>
            <person name="Lopes M.R."/>
            <person name="Hittinger C.T."/>
            <person name="Goker M."/>
            <person name="Salamov A."/>
            <person name="Wisecaver J."/>
            <person name="Long T.M."/>
            <person name="Aerts A.L."/>
            <person name="Barry K."/>
            <person name="Choi C."/>
            <person name="Clum A."/>
            <person name="Coughlan A.Y."/>
            <person name="Deshpande S."/>
            <person name="Douglass A.P."/>
            <person name="Hanson S.J."/>
            <person name="Klenk H.-P."/>
            <person name="Labutti K."/>
            <person name="Lapidus A."/>
            <person name="Lindquist E."/>
            <person name="Lipzen A."/>
            <person name="Meier-Kolthoff J.P."/>
            <person name="Ohm R.A."/>
            <person name="Otillar R.P."/>
            <person name="Pangilinan J."/>
            <person name="Peng Y."/>
            <person name="Rokas A."/>
            <person name="Rosa C.A."/>
            <person name="Scheuner C."/>
            <person name="Sibirny A.A."/>
            <person name="Slot J.C."/>
            <person name="Stielow J.B."/>
            <person name="Sun H."/>
            <person name="Kurtzman C.P."/>
            <person name="Blackwell M."/>
            <person name="Grigoriev I.V."/>
            <person name="Jeffries T.W."/>
        </authorList>
    </citation>
    <scope>NUCLEOTIDE SEQUENCE [LARGE SCALE GENOMIC DNA]</scope>
    <source>
        <strain evidence="3">NRRL Y-17324</strain>
    </source>
</reference>
<sequence length="105" mass="11561">MRNALAETHVGACGAEENPQTKELQTRLLWRASDHKFHSQILGVPPGSLVDMPRGMVPENSNPLTCQALPFLEAQHINRGPRQEHWDMVGDLKRPTLLGVADGSS</sequence>
<gene>
    <name evidence="2" type="ORF">CANTADRAFT_111120</name>
</gene>
<dbReference type="EMBL" id="KV453909">
    <property type="protein sequence ID" value="ODV81535.1"/>
    <property type="molecule type" value="Genomic_DNA"/>
</dbReference>
<proteinExistence type="predicted"/>
<evidence type="ECO:0000256" key="1">
    <source>
        <dbReference type="SAM" id="MobiDB-lite"/>
    </source>
</evidence>
<name>A0A1E4SPW1_9ASCO</name>
<evidence type="ECO:0000313" key="2">
    <source>
        <dbReference type="EMBL" id="ODV81535.1"/>
    </source>
</evidence>
<protein>
    <submittedName>
        <fullName evidence="2">Uncharacterized protein</fullName>
    </submittedName>
</protein>
<feature type="region of interest" description="Disordered" evidence="1">
    <location>
        <begin position="1"/>
        <end position="21"/>
    </location>
</feature>
<dbReference type="RefSeq" id="XP_020066657.1">
    <property type="nucleotide sequence ID" value="XM_020206192.1"/>
</dbReference>
<accession>A0A1E4SPW1</accession>
<keyword evidence="3" id="KW-1185">Reference proteome</keyword>